<dbReference type="InterPro" id="IPR007224">
    <property type="entry name" value="TIF_Rrn11"/>
</dbReference>
<keyword evidence="3" id="KW-1185">Reference proteome</keyword>
<gene>
    <name evidence="2" type="ORF">N0V83_010106</name>
</gene>
<dbReference type="AlphaFoldDB" id="A0A9W8Y0S6"/>
<feature type="region of interest" description="Disordered" evidence="1">
    <location>
        <begin position="1"/>
        <end position="56"/>
    </location>
</feature>
<organism evidence="2 3">
    <name type="scientific">Neocucurbitaria cava</name>
    <dbReference type="NCBI Taxonomy" id="798079"/>
    <lineage>
        <taxon>Eukaryota</taxon>
        <taxon>Fungi</taxon>
        <taxon>Dikarya</taxon>
        <taxon>Ascomycota</taxon>
        <taxon>Pezizomycotina</taxon>
        <taxon>Dothideomycetes</taxon>
        <taxon>Pleosporomycetidae</taxon>
        <taxon>Pleosporales</taxon>
        <taxon>Pleosporineae</taxon>
        <taxon>Cucurbitariaceae</taxon>
        <taxon>Neocucurbitaria</taxon>
    </lineage>
</organism>
<dbReference type="Pfam" id="PF04090">
    <property type="entry name" value="Rrn11"/>
    <property type="match status" value="1"/>
</dbReference>
<evidence type="ECO:0000313" key="3">
    <source>
        <dbReference type="Proteomes" id="UP001140560"/>
    </source>
</evidence>
<proteinExistence type="predicted"/>
<dbReference type="GO" id="GO:0070860">
    <property type="term" value="C:RNA polymerase I core factor complex"/>
    <property type="evidence" value="ECO:0007669"/>
    <property type="project" value="TreeGrafter"/>
</dbReference>
<dbReference type="PANTHER" id="PTHR28244:SF1">
    <property type="entry name" value="RNA POLYMERASE I-SPECIFIC TRANSCRIPTION INITIATION FACTOR RRN11"/>
    <property type="match status" value="1"/>
</dbReference>
<sequence length="454" mass="51124">MQYFASQLRGPQEPKQSLRAAQYRSKRKAKHDDAEEDLSTSPDSEVKTRPSSRAYSHASFVSSEIAQLRVAGLLPEDEYQVPPAPFPHAPARVSKGHYGSIGAEKEMAKPPSRLYAINATSKGDSDDRQTASNALKRTHLNVLSTVLHRCLLEGDYMRAGRAWGMILRTQVAGGHPVDPRNQGRWGIGAEILLRRKQPNVAGQNEQAQAASREVEVEVFSEQGFELAREYYERLIVQHPHRRTHPNTIDERSFYPAMFSLWILEICEKSRRARKNVEDEAARSRSLRSASIGSVLDDPSNGLQAKEKAFHVEELARAREIAQRLDQLIISPPFDKEASLFQLRGNISLWISDLILGNDTAIDEDWSMDSVVRKEEGNSEGATESLMRLTNCHREVQQAQGFLQRAEANGAHRQSSTLSSIEIKLKELSWRIEKLRTQQEAGFSSLNTLDDRMSD</sequence>
<dbReference type="PANTHER" id="PTHR28244">
    <property type="entry name" value="RNA POLYMERASE I-SPECIFIC TRANSCRIPTION INITIATION FACTOR RRN11"/>
    <property type="match status" value="1"/>
</dbReference>
<evidence type="ECO:0000256" key="1">
    <source>
        <dbReference type="SAM" id="MobiDB-lite"/>
    </source>
</evidence>
<dbReference type="GO" id="GO:0001181">
    <property type="term" value="F:RNA polymerase I general transcription initiation factor activity"/>
    <property type="evidence" value="ECO:0007669"/>
    <property type="project" value="InterPro"/>
</dbReference>
<dbReference type="OrthoDB" id="2159786at2759"/>
<reference evidence="2" key="1">
    <citation type="submission" date="2022-10" db="EMBL/GenBank/DDBJ databases">
        <title>Tapping the CABI collections for fungal endophytes: first genome assemblies for Collariella, Neodidymelliopsis, Ascochyta clinopodiicola, Didymella pomorum, Didymosphaeria variabile, Neocosmospora piperis and Neocucurbitaria cava.</title>
        <authorList>
            <person name="Hill R."/>
        </authorList>
    </citation>
    <scope>NUCLEOTIDE SEQUENCE</scope>
    <source>
        <strain evidence="2">IMI 356814</strain>
    </source>
</reference>
<protein>
    <submittedName>
        <fullName evidence="2">Uncharacterized protein</fullName>
    </submittedName>
</protein>
<comment type="caution">
    <text evidence="2">The sequence shown here is derived from an EMBL/GenBank/DDBJ whole genome shotgun (WGS) entry which is preliminary data.</text>
</comment>
<evidence type="ECO:0000313" key="2">
    <source>
        <dbReference type="EMBL" id="KAJ4362989.1"/>
    </source>
</evidence>
<dbReference type="GO" id="GO:0042790">
    <property type="term" value="P:nucleolar large rRNA transcription by RNA polymerase I"/>
    <property type="evidence" value="ECO:0007669"/>
    <property type="project" value="TreeGrafter"/>
</dbReference>
<dbReference type="GO" id="GO:0017025">
    <property type="term" value="F:TBP-class protein binding"/>
    <property type="evidence" value="ECO:0007669"/>
    <property type="project" value="TreeGrafter"/>
</dbReference>
<dbReference type="InterPro" id="IPR053029">
    <property type="entry name" value="RNA_pol_I-specific_init_factor"/>
</dbReference>
<dbReference type="EMBL" id="JAPEUY010000020">
    <property type="protein sequence ID" value="KAJ4362989.1"/>
    <property type="molecule type" value="Genomic_DNA"/>
</dbReference>
<accession>A0A9W8Y0S6</accession>
<feature type="compositionally biased region" description="Polar residues" evidence="1">
    <location>
        <begin position="39"/>
        <end position="56"/>
    </location>
</feature>
<dbReference type="Proteomes" id="UP001140560">
    <property type="component" value="Unassembled WGS sequence"/>
</dbReference>
<dbReference type="GO" id="GO:0001164">
    <property type="term" value="F:RNA polymerase I core promoter sequence-specific DNA binding"/>
    <property type="evidence" value="ECO:0007669"/>
    <property type="project" value="InterPro"/>
</dbReference>
<name>A0A9W8Y0S6_9PLEO</name>